<reference evidence="2 3" key="1">
    <citation type="submission" date="2012-10" db="EMBL/GenBank/DDBJ databases">
        <authorList>
            <person name="Zafar N."/>
            <person name="Inman J."/>
            <person name="Hall N."/>
            <person name="Lorenzi H."/>
            <person name="Caler E."/>
        </authorList>
    </citation>
    <scope>NUCLEOTIDE SEQUENCE [LARGE SCALE GENOMIC DNA]</scope>
    <source>
        <strain evidence="2 3">IP1</strain>
    </source>
</reference>
<protein>
    <submittedName>
        <fullName evidence="2">Uncharacterized protein</fullName>
    </submittedName>
</protein>
<accession>A0A0A1U6H1</accession>
<dbReference type="RefSeq" id="XP_004254177.1">
    <property type="nucleotide sequence ID" value="XM_004254129.1"/>
</dbReference>
<dbReference type="GeneID" id="14886393"/>
<sequence>MEKDLSGSQNEQSETEDENVQEKIEQPLQHEKQYNDAPSSQKPVEKIPHEVDLSILPEEQFATTPTVIEVDDVYSNRNPYFEATTVISLYPTVNPPRRNFYRY</sequence>
<evidence type="ECO:0000313" key="3">
    <source>
        <dbReference type="Proteomes" id="UP000014680"/>
    </source>
</evidence>
<dbReference type="KEGG" id="eiv:EIN_096730"/>
<feature type="compositionally biased region" description="Basic and acidic residues" evidence="1">
    <location>
        <begin position="20"/>
        <end position="34"/>
    </location>
</feature>
<keyword evidence="3" id="KW-1185">Reference proteome</keyword>
<proteinExistence type="predicted"/>
<name>A0A0A1U6H1_ENTIV</name>
<feature type="compositionally biased region" description="Polar residues" evidence="1">
    <location>
        <begin position="1"/>
        <end position="12"/>
    </location>
</feature>
<dbReference type="AlphaFoldDB" id="A0A0A1U6H1"/>
<dbReference type="Proteomes" id="UP000014680">
    <property type="component" value="Unassembled WGS sequence"/>
</dbReference>
<organism evidence="2 3">
    <name type="scientific">Entamoeba invadens IP1</name>
    <dbReference type="NCBI Taxonomy" id="370355"/>
    <lineage>
        <taxon>Eukaryota</taxon>
        <taxon>Amoebozoa</taxon>
        <taxon>Evosea</taxon>
        <taxon>Archamoebae</taxon>
        <taxon>Mastigamoebida</taxon>
        <taxon>Entamoebidae</taxon>
        <taxon>Entamoeba</taxon>
    </lineage>
</organism>
<dbReference type="VEuPathDB" id="AmoebaDB:EIN_096730"/>
<evidence type="ECO:0000256" key="1">
    <source>
        <dbReference type="SAM" id="MobiDB-lite"/>
    </source>
</evidence>
<evidence type="ECO:0000313" key="2">
    <source>
        <dbReference type="EMBL" id="ELP87406.1"/>
    </source>
</evidence>
<feature type="region of interest" description="Disordered" evidence="1">
    <location>
        <begin position="1"/>
        <end position="46"/>
    </location>
</feature>
<gene>
    <name evidence="2" type="ORF">EIN_096730</name>
</gene>
<dbReference type="EMBL" id="KB206860">
    <property type="protein sequence ID" value="ELP87406.1"/>
    <property type="molecule type" value="Genomic_DNA"/>
</dbReference>